<gene>
    <name evidence="3" type="ORF">L3Y34_017183</name>
</gene>
<organism evidence="3 4">
    <name type="scientific">Caenorhabditis briggsae</name>
    <dbReference type="NCBI Taxonomy" id="6238"/>
    <lineage>
        <taxon>Eukaryota</taxon>
        <taxon>Metazoa</taxon>
        <taxon>Ecdysozoa</taxon>
        <taxon>Nematoda</taxon>
        <taxon>Chromadorea</taxon>
        <taxon>Rhabditida</taxon>
        <taxon>Rhabditina</taxon>
        <taxon>Rhabditomorpha</taxon>
        <taxon>Rhabditoidea</taxon>
        <taxon>Rhabditidae</taxon>
        <taxon>Peloderinae</taxon>
        <taxon>Caenorhabditis</taxon>
    </lineage>
</organism>
<evidence type="ECO:0000256" key="2">
    <source>
        <dbReference type="SAM" id="SignalP"/>
    </source>
</evidence>
<proteinExistence type="predicted"/>
<evidence type="ECO:0000313" key="4">
    <source>
        <dbReference type="Proteomes" id="UP000827892"/>
    </source>
</evidence>
<accession>A0AAE9DHR1</accession>
<name>A0AAE9DHR1_CAEBR</name>
<dbReference type="Proteomes" id="UP000827892">
    <property type="component" value="Chromosome II"/>
</dbReference>
<evidence type="ECO:0008006" key="5">
    <source>
        <dbReference type="Google" id="ProtNLM"/>
    </source>
</evidence>
<feature type="compositionally biased region" description="Basic residues" evidence="1">
    <location>
        <begin position="132"/>
        <end position="145"/>
    </location>
</feature>
<protein>
    <recommendedName>
        <fullName evidence="5">Axoneme-associated protein mst101</fullName>
    </recommendedName>
</protein>
<dbReference type="AlphaFoldDB" id="A0AAE9DHR1"/>
<evidence type="ECO:0000256" key="1">
    <source>
        <dbReference type="SAM" id="MobiDB-lite"/>
    </source>
</evidence>
<reference evidence="3 4" key="1">
    <citation type="submission" date="2022-05" db="EMBL/GenBank/DDBJ databases">
        <title>Chromosome-level reference genomes for two strains of Caenorhabditis briggsae: an improved platform for comparative genomics.</title>
        <authorList>
            <person name="Stevens L."/>
            <person name="Andersen E.C."/>
        </authorList>
    </citation>
    <scope>NUCLEOTIDE SEQUENCE [LARGE SCALE GENOMIC DNA]</scope>
    <source>
        <strain evidence="3">QX1410_ONT</strain>
        <tissue evidence="3">Whole-organism</tissue>
    </source>
</reference>
<feature type="signal peptide" evidence="2">
    <location>
        <begin position="1"/>
        <end position="22"/>
    </location>
</feature>
<sequence length="712" mass="80527">MGTIQWIVAIFGLMIGLKTISSETSPFCDDYIRCMEQLEIKQHECLALDKNIRLRSSDACSRQKWDQKLELNALHMRRAEVARDCVQKNHQDAMLAESTLDEETRKTCTSLHDKFQFAKGFTSEESTTSSGSRKKRSIKRNKRDAKKSSNSKATECRNAAKLWHKQCSALAKCCPLVEDCKQSTTEIMDQIYEGRHKLHDMHVNNSVSYADTLIRSLPVQEARRNHLKELINAHKQKIAEQKRTIVVFDENEPKKIKQDRSIIVFKEQEAPKEIEKKRSIVVFDQPIQEVKHREDKKTMLLGFKNGKATNQRETKNRVDRKTVLLGFKNGELPKADGNVYVAKDKEDRRYVGTILKNGEAGQKNVAAAKDREDRRYVGTILKNGEAGQEEVKQREDRKTVLLGFRNGEAHPVKHREDKTRLMITLKNGKAAPHPQEAKHREDKRKIIVFKNGEGDKRAQNDALLNALGERYNHLKVAKRDTLIRSLPVAEKKEQQSLAAAKKKDSELSKNFMEALKAYPNRGTDKEKAAFAAKRREAIRDFLKNRRAIFKQTRYGDWPGFPRKKRDIAATVVGAAVSSVVSNLMKNVEESVVQAESEAAKQVQADLDSDQGRILGQGDFQMLDGANEAVPLPFAPVKAFDVPKVQADVEVIVGNTNATTTTTTAPAGEKKGFFATLFNSFKLFFGTVTNSVGGFFIDVGSRITNFVEKRIKV</sequence>
<feature type="chain" id="PRO_5042113500" description="Axoneme-associated protein mst101" evidence="2">
    <location>
        <begin position="23"/>
        <end position="712"/>
    </location>
</feature>
<evidence type="ECO:0000313" key="3">
    <source>
        <dbReference type="EMBL" id="ULU04215.1"/>
    </source>
</evidence>
<keyword evidence="2" id="KW-0732">Signal</keyword>
<dbReference type="EMBL" id="CP090892">
    <property type="protein sequence ID" value="ULU04215.1"/>
    <property type="molecule type" value="Genomic_DNA"/>
</dbReference>
<feature type="region of interest" description="Disordered" evidence="1">
    <location>
        <begin position="124"/>
        <end position="155"/>
    </location>
</feature>